<dbReference type="AlphaFoldDB" id="A0A195EES0"/>
<feature type="compositionally biased region" description="Basic and acidic residues" evidence="10">
    <location>
        <begin position="986"/>
        <end position="1004"/>
    </location>
</feature>
<dbReference type="PANTHER" id="PTHR32078:SF1">
    <property type="entry name" value="NUCLEAR PROTEIN MDM1"/>
    <property type="match status" value="1"/>
</dbReference>
<keyword evidence="7" id="KW-0206">Cytoskeleton</keyword>
<evidence type="ECO:0000256" key="10">
    <source>
        <dbReference type="SAM" id="MobiDB-lite"/>
    </source>
</evidence>
<dbReference type="GO" id="GO:0005634">
    <property type="term" value="C:nucleus"/>
    <property type="evidence" value="ECO:0007669"/>
    <property type="project" value="UniProtKB-SubCell"/>
</dbReference>
<accession>A0A195EES0</accession>
<feature type="compositionally biased region" description="Polar residues" evidence="10">
    <location>
        <begin position="944"/>
        <end position="964"/>
    </location>
</feature>
<feature type="region of interest" description="Disordered" evidence="10">
    <location>
        <begin position="239"/>
        <end position="262"/>
    </location>
</feature>
<evidence type="ECO:0000256" key="7">
    <source>
        <dbReference type="ARBA" id="ARBA00023212"/>
    </source>
</evidence>
<evidence type="ECO:0000256" key="3">
    <source>
        <dbReference type="ARBA" id="ARBA00010494"/>
    </source>
</evidence>
<feature type="transmembrane region" description="Helical" evidence="11">
    <location>
        <begin position="75"/>
        <end position="99"/>
    </location>
</feature>
<keyword evidence="13" id="KW-1185">Reference proteome</keyword>
<feature type="region of interest" description="Disordered" evidence="10">
    <location>
        <begin position="742"/>
        <end position="874"/>
    </location>
</feature>
<evidence type="ECO:0000256" key="9">
    <source>
        <dbReference type="ARBA" id="ARBA00045771"/>
    </source>
</evidence>
<feature type="region of interest" description="Disordered" evidence="10">
    <location>
        <begin position="901"/>
        <end position="1089"/>
    </location>
</feature>
<feature type="compositionally biased region" description="Low complexity" evidence="10">
    <location>
        <begin position="1063"/>
        <end position="1089"/>
    </location>
</feature>
<comment type="similarity">
    <text evidence="3">Belongs to the MDM1 family.</text>
</comment>
<keyword evidence="11" id="KW-0812">Transmembrane</keyword>
<dbReference type="PANTHER" id="PTHR32078">
    <property type="entry name" value="NUCLEAR PROTEIN MDM1"/>
    <property type="match status" value="1"/>
</dbReference>
<dbReference type="EMBL" id="KQ978983">
    <property type="protein sequence ID" value="KYN26775.1"/>
    <property type="molecule type" value="Genomic_DNA"/>
</dbReference>
<keyword evidence="8" id="KW-0539">Nucleus</keyword>
<dbReference type="Proteomes" id="UP000078492">
    <property type="component" value="Unassembled WGS sequence"/>
</dbReference>
<evidence type="ECO:0000313" key="12">
    <source>
        <dbReference type="EMBL" id="KYN26775.1"/>
    </source>
</evidence>
<evidence type="ECO:0000256" key="1">
    <source>
        <dbReference type="ARBA" id="ARBA00004114"/>
    </source>
</evidence>
<feature type="region of interest" description="Disordered" evidence="10">
    <location>
        <begin position="442"/>
        <end position="482"/>
    </location>
</feature>
<feature type="region of interest" description="Disordered" evidence="10">
    <location>
        <begin position="125"/>
        <end position="170"/>
    </location>
</feature>
<feature type="compositionally biased region" description="Basic and acidic residues" evidence="10">
    <location>
        <begin position="904"/>
        <end position="916"/>
    </location>
</feature>
<organism evidence="12 13">
    <name type="scientific">Trachymyrmex cornetzi</name>
    <dbReference type="NCBI Taxonomy" id="471704"/>
    <lineage>
        <taxon>Eukaryota</taxon>
        <taxon>Metazoa</taxon>
        <taxon>Ecdysozoa</taxon>
        <taxon>Arthropoda</taxon>
        <taxon>Hexapoda</taxon>
        <taxon>Insecta</taxon>
        <taxon>Pterygota</taxon>
        <taxon>Neoptera</taxon>
        <taxon>Endopterygota</taxon>
        <taxon>Hymenoptera</taxon>
        <taxon>Apocrita</taxon>
        <taxon>Aculeata</taxon>
        <taxon>Formicoidea</taxon>
        <taxon>Formicidae</taxon>
        <taxon>Myrmicinae</taxon>
        <taxon>Trachymyrmex</taxon>
    </lineage>
</organism>
<evidence type="ECO:0000256" key="4">
    <source>
        <dbReference type="ARBA" id="ARBA00013508"/>
    </source>
</evidence>
<dbReference type="GO" id="GO:0008017">
    <property type="term" value="F:microtubule binding"/>
    <property type="evidence" value="ECO:0007669"/>
    <property type="project" value="InterPro"/>
</dbReference>
<keyword evidence="6" id="KW-0493">Microtubule</keyword>
<keyword evidence="11" id="KW-1133">Transmembrane helix</keyword>
<dbReference type="GO" id="GO:0046600">
    <property type="term" value="P:negative regulation of centriole replication"/>
    <property type="evidence" value="ECO:0007669"/>
    <property type="project" value="InterPro"/>
</dbReference>
<feature type="compositionally biased region" description="Low complexity" evidence="10">
    <location>
        <begin position="801"/>
        <end position="818"/>
    </location>
</feature>
<evidence type="ECO:0000256" key="8">
    <source>
        <dbReference type="ARBA" id="ARBA00023242"/>
    </source>
</evidence>
<evidence type="ECO:0000256" key="5">
    <source>
        <dbReference type="ARBA" id="ARBA00022490"/>
    </source>
</evidence>
<feature type="compositionally biased region" description="Polar residues" evidence="10">
    <location>
        <begin position="1005"/>
        <end position="1015"/>
    </location>
</feature>
<evidence type="ECO:0000256" key="6">
    <source>
        <dbReference type="ARBA" id="ARBA00022701"/>
    </source>
</evidence>
<keyword evidence="5" id="KW-0963">Cytoplasm</keyword>
<feature type="compositionally biased region" description="Polar residues" evidence="10">
    <location>
        <begin position="544"/>
        <end position="563"/>
    </location>
</feature>
<proteinExistence type="inferred from homology"/>
<feature type="region of interest" description="Disordered" evidence="10">
    <location>
        <begin position="507"/>
        <end position="627"/>
    </location>
</feature>
<dbReference type="GO" id="GO:0005874">
    <property type="term" value="C:microtubule"/>
    <property type="evidence" value="ECO:0007669"/>
    <property type="project" value="UniProtKB-KW"/>
</dbReference>
<comment type="function">
    <text evidence="9">Microtubule-binding protein that negatively regulates centriole duplication. Binds to and stabilizes microtubules.</text>
</comment>
<feature type="compositionally biased region" description="Polar residues" evidence="10">
    <location>
        <begin position="140"/>
        <end position="150"/>
    </location>
</feature>
<feature type="compositionally biased region" description="Basic and acidic residues" evidence="10">
    <location>
        <begin position="1017"/>
        <end position="1032"/>
    </location>
</feature>
<evidence type="ECO:0000256" key="11">
    <source>
        <dbReference type="SAM" id="Phobius"/>
    </source>
</evidence>
<reference evidence="12 13" key="1">
    <citation type="submission" date="2015-09" db="EMBL/GenBank/DDBJ databases">
        <title>Trachymyrmex cornetzi WGS genome.</title>
        <authorList>
            <person name="Nygaard S."/>
            <person name="Hu H."/>
            <person name="Boomsma J."/>
            <person name="Zhang G."/>
        </authorList>
    </citation>
    <scope>NUCLEOTIDE SEQUENCE [LARGE SCALE GENOMIC DNA]</scope>
    <source>
        <strain evidence="12">Tcor2-1</strain>
        <tissue evidence="12">Whole body</tissue>
    </source>
</reference>
<name>A0A195EES0_9HYME</name>
<feature type="compositionally biased region" description="Polar residues" evidence="10">
    <location>
        <begin position="829"/>
        <end position="843"/>
    </location>
</feature>
<feature type="compositionally biased region" description="Low complexity" evidence="10">
    <location>
        <begin position="920"/>
        <end position="933"/>
    </location>
</feature>
<feature type="compositionally biased region" description="Basic and acidic residues" evidence="10">
    <location>
        <begin position="583"/>
        <end position="610"/>
    </location>
</feature>
<gene>
    <name evidence="12" type="ORF">ALC57_03816</name>
</gene>
<feature type="compositionally biased region" description="Basic and acidic residues" evidence="10">
    <location>
        <begin position="967"/>
        <end position="977"/>
    </location>
</feature>
<feature type="compositionally biased region" description="Basic and acidic residues" evidence="10">
    <location>
        <begin position="442"/>
        <end position="452"/>
    </location>
</feature>
<sequence>MERDRLQHRINCLATSRGKYIGDRNGFRHIYLRFAFPFNFSSLYRDHLRALLMISMDGIDVLREAVQCRKNFVRLLSYCLEFVSEFVYTLVFYITQYIYIYKTVQLHSEYRSTYTWHEYTGPHQEHTVVRRAPQPPPSTKQPSAKLQSAKSTEDENSEGPTLEPPLPRRKKCPELAYRTHEFITAADGGGIDAIDSNVVADKVREVTATSALPPSQLSKAISRISTEYRLQFAWPRRPQLTNGETQAPVPAAGVPGGTTGPPRKSLSMGALKQGMVPSGPAPVHKKRPGDFDHKRDGVQASELEPLVGGIGTDMIDGVVPEGDEREEDLSDLKVAFRGKKSGRTVRISDNKVPEKSKARPFPTAEVIELRRLADEYKHRDWGCGLAAEDEASLWKRVSSNHALNALSLARPVHYTPSFSNEKLVFITVVVTVVLTTVVTSVTKEEKEKENTRKVAPITTMPPAGRPSSVQARPIHGIIQDDTKADTDRAIARARKDFLIRHHLDRTTGVGDGALLPSPTREKLEPVIPRRRDDVKEHRDEIQPRTKSSPKNSPRTGRSQSLGPTVTDRRSPKRQPPRAPSVTKDAKEKEKEMKDKDKEHREKSGEPERHPRPSKLIRSGSGCFSRGRPRPTACFAPQEAPASPTSQMYVYCTWPRTPAVPAVSHVTSIRPKELYSSIVLFLVQYVLAFLATTAPPHRPLHHAKPTTTTNTTNITVTTANNISASTAPVKRSPVKYSVHMTVHHPPTSGAAAAARPERGVKDLSQRCRGANDEAQAKLARGHPAAAAAAAGDDPSSKSSLDTRSASNRAATTAAQAMTAEPQVNGDVTGGDSSVASTPPSQTTKVVGPAPVTQASPWLDDEPVVKSPPEPTRVKSPEQMIMRSPEPVNWTVPLDTGKTFTVTQNVREEPLTRPHSEAKTWAPSSVPSAPQSAPPELAAQHKSQHSQHSGYKSPESESVSLGSFSGINGHKDLDSERDSPLPTNAQDTPKDEKEITIVEETKERQSPESIKSMTGTNLRRLEDPTFEIESKKEGGIPVAITTAPVTTTSSTSPAPQSYRVLEAESSAQGTGGSSSSTVGTGSSTGGSTASGYHVLEAPTVVPGSAQRSAATDVLEKARNRFDKFWGKGNNGAEN</sequence>
<protein>
    <recommendedName>
        <fullName evidence="4">Nuclear protein MDM1</fullName>
    </recommendedName>
</protein>
<keyword evidence="11" id="KW-0472">Membrane</keyword>
<feature type="compositionally biased region" description="Basic and acidic residues" evidence="10">
    <location>
        <begin position="754"/>
        <end position="774"/>
    </location>
</feature>
<dbReference type="GO" id="GO:0005814">
    <property type="term" value="C:centriole"/>
    <property type="evidence" value="ECO:0007669"/>
    <property type="project" value="UniProtKB-SubCell"/>
</dbReference>
<evidence type="ECO:0000313" key="13">
    <source>
        <dbReference type="Proteomes" id="UP000078492"/>
    </source>
</evidence>
<dbReference type="InterPro" id="IPR029136">
    <property type="entry name" value="MDM1"/>
</dbReference>
<feature type="compositionally biased region" description="Basic and acidic residues" evidence="10">
    <location>
        <begin position="519"/>
        <end position="543"/>
    </location>
</feature>
<evidence type="ECO:0000256" key="2">
    <source>
        <dbReference type="ARBA" id="ARBA00004123"/>
    </source>
</evidence>
<comment type="subcellular location">
    <subcellularLocation>
        <location evidence="1">Cytoplasm</location>
        <location evidence="1">Cytoskeleton</location>
        <location evidence="1">Microtubule organizing center</location>
        <location evidence="1">Centrosome</location>
        <location evidence="1">Centriole</location>
    </subcellularLocation>
    <subcellularLocation>
        <location evidence="2">Nucleus</location>
    </subcellularLocation>
</comment>
<feature type="compositionally biased region" description="Low complexity" evidence="10">
    <location>
        <begin position="1034"/>
        <end position="1053"/>
    </location>
</feature>